<dbReference type="EMBL" id="HBIH01028922">
    <property type="protein sequence ID" value="CAE0331003.1"/>
    <property type="molecule type" value="Transcribed_RNA"/>
</dbReference>
<keyword evidence="1" id="KW-1133">Transmembrane helix</keyword>
<feature type="transmembrane region" description="Helical" evidence="1">
    <location>
        <begin position="66"/>
        <end position="93"/>
    </location>
</feature>
<name>A0A7S3IRP6_9SPIT</name>
<proteinExistence type="predicted"/>
<gene>
    <name evidence="2" type="ORF">SINC0208_LOCUS11636</name>
</gene>
<keyword evidence="1" id="KW-0812">Transmembrane</keyword>
<evidence type="ECO:0000313" key="2">
    <source>
        <dbReference type="EMBL" id="CAE0331003.1"/>
    </source>
</evidence>
<reference evidence="2" key="1">
    <citation type="submission" date="2021-01" db="EMBL/GenBank/DDBJ databases">
        <authorList>
            <person name="Corre E."/>
            <person name="Pelletier E."/>
            <person name="Niang G."/>
            <person name="Scheremetjew M."/>
            <person name="Finn R."/>
            <person name="Kale V."/>
            <person name="Holt S."/>
            <person name="Cochrane G."/>
            <person name="Meng A."/>
            <person name="Brown T."/>
            <person name="Cohen L."/>
        </authorList>
    </citation>
    <scope>NUCLEOTIDE SEQUENCE</scope>
    <source>
        <strain evidence="2">S3</strain>
    </source>
</reference>
<organism evidence="2">
    <name type="scientific">Strombidium inclinatum</name>
    <dbReference type="NCBI Taxonomy" id="197538"/>
    <lineage>
        <taxon>Eukaryota</taxon>
        <taxon>Sar</taxon>
        <taxon>Alveolata</taxon>
        <taxon>Ciliophora</taxon>
        <taxon>Intramacronucleata</taxon>
        <taxon>Spirotrichea</taxon>
        <taxon>Oligotrichia</taxon>
        <taxon>Strombidiidae</taxon>
        <taxon>Strombidium</taxon>
    </lineage>
</organism>
<accession>A0A7S3IRP6</accession>
<dbReference type="AlphaFoldDB" id="A0A7S3IRP6"/>
<protein>
    <submittedName>
        <fullName evidence="2">Uncharacterized protein</fullName>
    </submittedName>
</protein>
<sequence>MTFFEFQLYNLRSKIMACDQSLHDMAILFRGAFSEINSCLEHFMRIDEDMKVNDLNYLIDTYMDPAVWLVTFIFVAVSIVFVALIAVAVIALYQAWRENELSFSYSSRRQSGRKWGDNAEEWVDIYKWCM</sequence>
<evidence type="ECO:0000256" key="1">
    <source>
        <dbReference type="SAM" id="Phobius"/>
    </source>
</evidence>
<keyword evidence="1" id="KW-0472">Membrane</keyword>